<keyword evidence="3" id="KW-1185">Reference proteome</keyword>
<dbReference type="Pfam" id="PF26002">
    <property type="entry name" value="Beta-barrel_AprE"/>
    <property type="match status" value="1"/>
</dbReference>
<organism evidence="2 3">
    <name type="scientific">Kluyvera cryocrescens</name>
    <name type="common">Kluyvera citrophila</name>
    <dbReference type="NCBI Taxonomy" id="580"/>
    <lineage>
        <taxon>Bacteria</taxon>
        <taxon>Pseudomonadati</taxon>
        <taxon>Pseudomonadota</taxon>
        <taxon>Gammaproteobacteria</taxon>
        <taxon>Enterobacterales</taxon>
        <taxon>Enterobacteriaceae</taxon>
        <taxon>Kluyvera</taxon>
    </lineage>
</organism>
<dbReference type="GO" id="GO:0016020">
    <property type="term" value="C:membrane"/>
    <property type="evidence" value="ECO:0007669"/>
    <property type="project" value="InterPro"/>
</dbReference>
<sequence>MVDNGSSLAQIKPTGDIEYYLILWLPNNAIPYVKPGDTINIRYDAFPSDKFGQFPGQVMSISSMPASRQEMSEYTNVNNGAVQQELALYKALVKIKNKEFEYNGKNLKLSDGLKAQAIVFLEKRPLYMWMFTPFYKMTQSVSGPLDD</sequence>
<dbReference type="GO" id="GO:0009306">
    <property type="term" value="P:protein secretion"/>
    <property type="evidence" value="ECO:0007669"/>
    <property type="project" value="InterPro"/>
</dbReference>
<proteinExistence type="predicted"/>
<dbReference type="PROSITE" id="PS00543">
    <property type="entry name" value="HLYD_FAMILY"/>
    <property type="match status" value="1"/>
</dbReference>
<dbReference type="EMBL" id="CAADJD010000006">
    <property type="protein sequence ID" value="VFS56659.1"/>
    <property type="molecule type" value="Genomic_DNA"/>
</dbReference>
<dbReference type="AlphaFoldDB" id="A0A485AJE1"/>
<evidence type="ECO:0000259" key="1">
    <source>
        <dbReference type="Pfam" id="PF26002"/>
    </source>
</evidence>
<dbReference type="Proteomes" id="UP000401081">
    <property type="component" value="Unassembled WGS sequence"/>
</dbReference>
<dbReference type="InterPro" id="IPR006144">
    <property type="entry name" value="Secretion_HlyD_CS"/>
</dbReference>
<gene>
    <name evidence="2" type="primary">cvaA_1</name>
    <name evidence="2" type="ORF">NCTC12993_00514</name>
</gene>
<accession>A0A485AJE1</accession>
<feature type="domain" description="AprE-like beta-barrel" evidence="1">
    <location>
        <begin position="26"/>
        <end position="119"/>
    </location>
</feature>
<evidence type="ECO:0000313" key="2">
    <source>
        <dbReference type="EMBL" id="VFS56659.1"/>
    </source>
</evidence>
<protein>
    <submittedName>
        <fullName evidence="2">Colicin V secretion protein CvaA</fullName>
    </submittedName>
</protein>
<dbReference type="Gene3D" id="2.40.30.170">
    <property type="match status" value="1"/>
</dbReference>
<dbReference type="GO" id="GO:0055085">
    <property type="term" value="P:transmembrane transport"/>
    <property type="evidence" value="ECO:0007669"/>
    <property type="project" value="InterPro"/>
</dbReference>
<dbReference type="InterPro" id="IPR058982">
    <property type="entry name" value="Beta-barrel_AprE"/>
</dbReference>
<reference evidence="2 3" key="1">
    <citation type="submission" date="2019-03" db="EMBL/GenBank/DDBJ databases">
        <authorList>
            <consortium name="Pathogen Informatics"/>
        </authorList>
    </citation>
    <scope>NUCLEOTIDE SEQUENCE [LARGE SCALE GENOMIC DNA]</scope>
    <source>
        <strain evidence="2 3">NCTC12993</strain>
    </source>
</reference>
<evidence type="ECO:0000313" key="3">
    <source>
        <dbReference type="Proteomes" id="UP000401081"/>
    </source>
</evidence>
<name>A0A485AJE1_KLUCR</name>